<feature type="transmembrane region" description="Helical" evidence="1">
    <location>
        <begin position="6"/>
        <end position="29"/>
    </location>
</feature>
<organism evidence="2 3">
    <name type="scientific">Lysobacter enzymogenes</name>
    <dbReference type="NCBI Taxonomy" id="69"/>
    <lineage>
        <taxon>Bacteria</taxon>
        <taxon>Pseudomonadati</taxon>
        <taxon>Pseudomonadota</taxon>
        <taxon>Gammaproteobacteria</taxon>
        <taxon>Lysobacterales</taxon>
        <taxon>Lysobacteraceae</taxon>
        <taxon>Lysobacter</taxon>
    </lineage>
</organism>
<keyword evidence="1" id="KW-0472">Membrane</keyword>
<evidence type="ECO:0000256" key="1">
    <source>
        <dbReference type="SAM" id="Phobius"/>
    </source>
</evidence>
<feature type="transmembrane region" description="Helical" evidence="1">
    <location>
        <begin position="50"/>
        <end position="75"/>
    </location>
</feature>
<sequence>MESFFFVFVVAAKILLALALWAAVQYAALGPANRRRAEPLANGRLFGRALLGVGAGVLIGTASIALLWGAIAAAGGELDDALFFLILLSLPVAFVAAVLCGFWLGRRWVLRAQPGAAPPTPAPPTAE</sequence>
<evidence type="ECO:0008006" key="4">
    <source>
        <dbReference type="Google" id="ProtNLM"/>
    </source>
</evidence>
<gene>
    <name evidence="2" type="ORF">LEN_2053</name>
</gene>
<dbReference type="RefSeq" id="WP_096377670.1">
    <property type="nucleotide sequence ID" value="NZ_AP014940.1"/>
</dbReference>
<dbReference type="KEGG" id="lem:LEN_2053"/>
<evidence type="ECO:0000313" key="3">
    <source>
        <dbReference type="Proteomes" id="UP000218824"/>
    </source>
</evidence>
<name>A0AAU9AJS5_LYSEN</name>
<protein>
    <recommendedName>
        <fullName evidence="4">Transmembrane protein</fullName>
    </recommendedName>
</protein>
<feature type="transmembrane region" description="Helical" evidence="1">
    <location>
        <begin position="81"/>
        <end position="104"/>
    </location>
</feature>
<accession>A0AAU9AJS5</accession>
<reference evidence="2 3" key="1">
    <citation type="journal article" date="2017" name="DNA Res.">
        <title>Complete genome sequence and expression profile of the commercial lytic enzyme producer Lysobacter enzymogenes M497-1.</title>
        <authorList>
            <person name="Takami H."/>
            <person name="Toyoda A."/>
            <person name="Uchiyama I."/>
            <person name="Itoh T."/>
            <person name="Takaki Y."/>
            <person name="Arai W."/>
            <person name="Nishi S."/>
            <person name="Kawai M."/>
            <person name="Shinya K."/>
            <person name="Ikeda H."/>
        </authorList>
    </citation>
    <scope>NUCLEOTIDE SEQUENCE [LARGE SCALE GENOMIC DNA]</scope>
    <source>
        <strain evidence="2 3">M497-1</strain>
    </source>
</reference>
<keyword evidence="1" id="KW-1133">Transmembrane helix</keyword>
<dbReference type="GeneID" id="83063924"/>
<proteinExistence type="predicted"/>
<dbReference type="EMBL" id="AP014940">
    <property type="protein sequence ID" value="BAV97540.1"/>
    <property type="molecule type" value="Genomic_DNA"/>
</dbReference>
<dbReference type="Proteomes" id="UP000218824">
    <property type="component" value="Chromosome"/>
</dbReference>
<keyword evidence="1" id="KW-0812">Transmembrane</keyword>
<dbReference type="AlphaFoldDB" id="A0AAU9AJS5"/>
<evidence type="ECO:0000313" key="2">
    <source>
        <dbReference type="EMBL" id="BAV97540.1"/>
    </source>
</evidence>